<dbReference type="EMBL" id="KF923463">
    <property type="protein sequence ID" value="AHJ61048.1"/>
    <property type="molecule type" value="mRNA"/>
</dbReference>
<dbReference type="SUPFAM" id="SSF47565">
    <property type="entry name" value="Insect pheromone/odorant-binding proteins"/>
    <property type="match status" value="1"/>
</dbReference>
<feature type="chain" id="PRO_5004909788" evidence="1">
    <location>
        <begin position="21"/>
        <end position="142"/>
    </location>
</feature>
<sequence length="142" mass="15763">MRGYILVLCVLLFMRGMASGLVAAELEKLKNSCLKKSGATEDTARRLVGINVVTENHVESCFLTCIYKGLKIVSSDNKFQPDTVKKIADDHFLGRNLKVTYQIADSCTKEIKADPADKCSIGASFRNCFSKYGKELGFFPHM</sequence>
<dbReference type="Pfam" id="PF01395">
    <property type="entry name" value="PBP_GOBP"/>
    <property type="match status" value="1"/>
</dbReference>
<proteinExistence type="evidence at transcript level"/>
<protein>
    <submittedName>
        <fullName evidence="2">Odorant-binding protein 12</fullName>
    </submittedName>
</protein>
<dbReference type="AlphaFoldDB" id="W8E326"/>
<keyword evidence="1" id="KW-0732">Signal</keyword>
<dbReference type="Gene3D" id="1.10.238.20">
    <property type="entry name" value="Pheromone/general odorant binding protein domain"/>
    <property type="match status" value="1"/>
</dbReference>
<evidence type="ECO:0000313" key="2">
    <source>
        <dbReference type="EMBL" id="AHJ61048.1"/>
    </source>
</evidence>
<dbReference type="CDD" id="cd23992">
    <property type="entry name" value="PBP_GOBP"/>
    <property type="match status" value="1"/>
</dbReference>
<dbReference type="SMR" id="W8E326"/>
<dbReference type="GO" id="GO:0005549">
    <property type="term" value="F:odorant binding"/>
    <property type="evidence" value="ECO:0007669"/>
    <property type="project" value="InterPro"/>
</dbReference>
<evidence type="ECO:0000256" key="1">
    <source>
        <dbReference type="SAM" id="SignalP"/>
    </source>
</evidence>
<dbReference type="InterPro" id="IPR006170">
    <property type="entry name" value="PBP/GOBP"/>
</dbReference>
<feature type="signal peptide" evidence="1">
    <location>
        <begin position="1"/>
        <end position="20"/>
    </location>
</feature>
<organism evidence="2">
    <name type="scientific">Sogatella furcifera</name>
    <name type="common">White-backed planthopper</name>
    <dbReference type="NCBI Taxonomy" id="113103"/>
    <lineage>
        <taxon>Eukaryota</taxon>
        <taxon>Metazoa</taxon>
        <taxon>Ecdysozoa</taxon>
        <taxon>Arthropoda</taxon>
        <taxon>Hexapoda</taxon>
        <taxon>Insecta</taxon>
        <taxon>Pterygota</taxon>
        <taxon>Neoptera</taxon>
        <taxon>Paraneoptera</taxon>
        <taxon>Hemiptera</taxon>
        <taxon>Auchenorrhyncha</taxon>
        <taxon>Fulgoroidea</taxon>
        <taxon>Delphacidae</taxon>
        <taxon>Delphacinae</taxon>
        <taxon>Sogatella</taxon>
    </lineage>
</organism>
<dbReference type="InterPro" id="IPR036728">
    <property type="entry name" value="PBP_GOBP_sf"/>
</dbReference>
<reference evidence="2" key="1">
    <citation type="journal article" date="2014" name="Comp. Biochem. Physiol. B, Biochem. Mol. Biol.">
        <title>Molecular characterization, expression profiling, and binding properties of odorant binding protein genes in the whitebacked planthopper, Sogatella furcifera.</title>
        <authorList>
            <person name="He M."/>
            <person name="He P."/>
        </authorList>
    </citation>
    <scope>NUCLEOTIDE SEQUENCE</scope>
    <source>
        <tissue evidence="2">Whole body</tissue>
    </source>
</reference>
<name>W8E326_SOGFU</name>
<accession>W8E326</accession>